<dbReference type="SUPFAM" id="SSF52540">
    <property type="entry name" value="P-loop containing nucleoside triphosphate hydrolases"/>
    <property type="match status" value="1"/>
</dbReference>
<dbReference type="Proteomes" id="UP000038045">
    <property type="component" value="Unplaced"/>
</dbReference>
<dbReference type="GO" id="GO:0005525">
    <property type="term" value="F:GTP binding"/>
    <property type="evidence" value="ECO:0007669"/>
    <property type="project" value="InterPro"/>
</dbReference>
<proteinExistence type="inferred from homology"/>
<dbReference type="PANTHER" id="PTHR45775:SF6">
    <property type="entry name" value="RAD, GEM_KIR FAMILY MEMBER 2, ISOFORM C"/>
    <property type="match status" value="1"/>
</dbReference>
<dbReference type="InterPro" id="IPR051641">
    <property type="entry name" value="RGK_GTP-binding_reg"/>
</dbReference>
<evidence type="ECO:0000313" key="3">
    <source>
        <dbReference type="Proteomes" id="UP000038045"/>
    </source>
</evidence>
<dbReference type="PROSITE" id="PS51419">
    <property type="entry name" value="RAB"/>
    <property type="match status" value="1"/>
</dbReference>
<dbReference type="GO" id="GO:0003924">
    <property type="term" value="F:GTPase activity"/>
    <property type="evidence" value="ECO:0007669"/>
    <property type="project" value="InterPro"/>
</dbReference>
<dbReference type="InterPro" id="IPR001806">
    <property type="entry name" value="Small_GTPase"/>
</dbReference>
<dbReference type="Gene3D" id="3.40.50.300">
    <property type="entry name" value="P-loop containing nucleotide triphosphate hydrolases"/>
    <property type="match status" value="1"/>
</dbReference>
<organism evidence="3 4">
    <name type="scientific">Parastrongyloides trichosuri</name>
    <name type="common">Possum-specific nematode worm</name>
    <dbReference type="NCBI Taxonomy" id="131310"/>
    <lineage>
        <taxon>Eukaryota</taxon>
        <taxon>Metazoa</taxon>
        <taxon>Ecdysozoa</taxon>
        <taxon>Nematoda</taxon>
        <taxon>Chromadorea</taxon>
        <taxon>Rhabditida</taxon>
        <taxon>Tylenchina</taxon>
        <taxon>Panagrolaimomorpha</taxon>
        <taxon>Strongyloidoidea</taxon>
        <taxon>Strongyloididae</taxon>
        <taxon>Parastrongyloides</taxon>
    </lineage>
</organism>
<keyword evidence="3" id="KW-1185">Reference proteome</keyword>
<dbReference type="PROSITE" id="PS51421">
    <property type="entry name" value="RAS"/>
    <property type="match status" value="1"/>
</dbReference>
<dbReference type="PANTHER" id="PTHR45775">
    <property type="entry name" value="RAD, GEM/KIR FAMILY MEMBER 2, ISOFORM C"/>
    <property type="match status" value="1"/>
</dbReference>
<dbReference type="PRINTS" id="PR00449">
    <property type="entry name" value="RASTRNSFRMNG"/>
</dbReference>
<accession>A0A0N5A484</accession>
<protein>
    <submittedName>
        <fullName evidence="4">GTP-binding protein RAD</fullName>
    </submittedName>
</protein>
<keyword evidence="2" id="KW-0597">Phosphoprotein</keyword>
<name>A0A0N5A484_PARTI</name>
<evidence type="ECO:0000256" key="1">
    <source>
        <dbReference type="ARBA" id="ARBA00008846"/>
    </source>
</evidence>
<dbReference type="InterPro" id="IPR027417">
    <property type="entry name" value="P-loop_NTPase"/>
</dbReference>
<comment type="similarity">
    <text evidence="1">Belongs to the small GTPase superfamily. RGK family.</text>
</comment>
<evidence type="ECO:0000256" key="2">
    <source>
        <dbReference type="ARBA" id="ARBA00022553"/>
    </source>
</evidence>
<dbReference type="AlphaFoldDB" id="A0A0N5A484"/>
<dbReference type="SMART" id="SM00173">
    <property type="entry name" value="RAS"/>
    <property type="match status" value="1"/>
</dbReference>
<dbReference type="SMART" id="SM00175">
    <property type="entry name" value="RAB"/>
    <property type="match status" value="1"/>
</dbReference>
<dbReference type="GO" id="GO:0005886">
    <property type="term" value="C:plasma membrane"/>
    <property type="evidence" value="ECO:0007669"/>
    <property type="project" value="TreeGrafter"/>
</dbReference>
<dbReference type="WBParaSite" id="PTRK_0001643300.1">
    <property type="protein sequence ID" value="PTRK_0001643300.1"/>
    <property type="gene ID" value="PTRK_0001643300"/>
</dbReference>
<dbReference type="GO" id="GO:0005246">
    <property type="term" value="F:calcium channel regulator activity"/>
    <property type="evidence" value="ECO:0007669"/>
    <property type="project" value="TreeGrafter"/>
</dbReference>
<dbReference type="Pfam" id="PF00071">
    <property type="entry name" value="Ras"/>
    <property type="match status" value="1"/>
</dbReference>
<dbReference type="STRING" id="131310.A0A0N5A484"/>
<reference evidence="4" key="1">
    <citation type="submission" date="2017-02" db="UniProtKB">
        <authorList>
            <consortium name="WormBaseParasite"/>
        </authorList>
    </citation>
    <scope>IDENTIFICATION</scope>
</reference>
<evidence type="ECO:0000313" key="4">
    <source>
        <dbReference type="WBParaSite" id="PTRK_0001643300.1"/>
    </source>
</evidence>
<sequence>MNETEMAESRRASLPTLSCNQGTSNRLMIPQNSINMSSLLENVAEFQLDPPYFSQYTSSSAETSPRILSPFKRPLSAKLYRKHINLDQMHNFNDDYEDECELPDIGNKKKVKFSGAKGCINKIQENKFNSIQQKSINLKNFIISKRGEVVENKTDIDKADKNRRATCPEIWLSSDNDTDDVNKTILRIYGVNNVGKHALTVKLTNYAYPHKCPVINEQKQIGSKKEIYSRKIQFLLNTKLHELEIVQGSALESDPFQNIVNLYMVVYSVDDKESFNIATQTLNRLVENNRNTNPAQILLVANKIDLQRKRKVSKLEGKTLAKIYNCSFTETSSLLGVNIDVLWKKILRNIQQRKTNHETLLSRIINNGRRFTKSCEEIVAKLTTLQTDSAGTSVSSEN</sequence>